<evidence type="ECO:0000313" key="2">
    <source>
        <dbReference type="EMBL" id="KAG6948607.1"/>
    </source>
</evidence>
<proteinExistence type="predicted"/>
<dbReference type="EMBL" id="JAENGY010001532">
    <property type="protein sequence ID" value="KAG6948607.1"/>
    <property type="molecule type" value="Genomic_DNA"/>
</dbReference>
<evidence type="ECO:0000256" key="1">
    <source>
        <dbReference type="SAM" id="SignalP"/>
    </source>
</evidence>
<organism evidence="2 3">
    <name type="scientific">Phytophthora aleatoria</name>
    <dbReference type="NCBI Taxonomy" id="2496075"/>
    <lineage>
        <taxon>Eukaryota</taxon>
        <taxon>Sar</taxon>
        <taxon>Stramenopiles</taxon>
        <taxon>Oomycota</taxon>
        <taxon>Peronosporomycetes</taxon>
        <taxon>Peronosporales</taxon>
        <taxon>Peronosporaceae</taxon>
        <taxon>Phytophthora</taxon>
    </lineage>
</organism>
<gene>
    <name evidence="2" type="ORF">JG688_00015016</name>
</gene>
<dbReference type="AlphaFoldDB" id="A0A8J5IGB3"/>
<sequence>MPRRPWIAFWSVARLRRAIGVIDGVLGLYKSNVYVGVALQEVTAATSRCKMAAKLCCHFRCSIGVEIGHQLLRHGSDKQRGYWRPRYPWPCKIREPQLPAQLRDRTLGRQRAGKNVCARNRVAVD</sequence>
<protein>
    <submittedName>
        <fullName evidence="2">Uncharacterized protein</fullName>
    </submittedName>
</protein>
<feature type="signal peptide" evidence="1">
    <location>
        <begin position="1"/>
        <end position="20"/>
    </location>
</feature>
<keyword evidence="1" id="KW-0732">Signal</keyword>
<comment type="caution">
    <text evidence="2">The sequence shown here is derived from an EMBL/GenBank/DDBJ whole genome shotgun (WGS) entry which is preliminary data.</text>
</comment>
<reference evidence="2" key="1">
    <citation type="submission" date="2021-01" db="EMBL/GenBank/DDBJ databases">
        <title>Phytophthora aleatoria, a newly-described species from Pinus radiata is distinct from Phytophthora cactorum isolates based on comparative genomics.</title>
        <authorList>
            <person name="Mcdougal R."/>
            <person name="Panda P."/>
            <person name="Williams N."/>
            <person name="Studholme D.J."/>
        </authorList>
    </citation>
    <scope>NUCLEOTIDE SEQUENCE</scope>
    <source>
        <strain evidence="2">NZFS 4037</strain>
    </source>
</reference>
<accession>A0A8J5IGB3</accession>
<feature type="chain" id="PRO_5035293207" evidence="1">
    <location>
        <begin position="21"/>
        <end position="125"/>
    </location>
</feature>
<name>A0A8J5IGB3_9STRA</name>
<evidence type="ECO:0000313" key="3">
    <source>
        <dbReference type="Proteomes" id="UP000709295"/>
    </source>
</evidence>
<keyword evidence="3" id="KW-1185">Reference proteome</keyword>
<dbReference type="Proteomes" id="UP000709295">
    <property type="component" value="Unassembled WGS sequence"/>
</dbReference>